<evidence type="ECO:0000313" key="3">
    <source>
        <dbReference type="Proteomes" id="UP001432027"/>
    </source>
</evidence>
<name>A0AAV5TPV9_9BILA</name>
<feature type="transmembrane region" description="Helical" evidence="1">
    <location>
        <begin position="93"/>
        <end position="112"/>
    </location>
</feature>
<organism evidence="2 3">
    <name type="scientific">Pristionchus entomophagus</name>
    <dbReference type="NCBI Taxonomy" id="358040"/>
    <lineage>
        <taxon>Eukaryota</taxon>
        <taxon>Metazoa</taxon>
        <taxon>Ecdysozoa</taxon>
        <taxon>Nematoda</taxon>
        <taxon>Chromadorea</taxon>
        <taxon>Rhabditida</taxon>
        <taxon>Rhabditina</taxon>
        <taxon>Diplogasteromorpha</taxon>
        <taxon>Diplogasteroidea</taxon>
        <taxon>Neodiplogasteridae</taxon>
        <taxon>Pristionchus</taxon>
    </lineage>
</organism>
<evidence type="ECO:0000313" key="2">
    <source>
        <dbReference type="EMBL" id="GMS96493.1"/>
    </source>
</evidence>
<protein>
    <submittedName>
        <fullName evidence="2">Uncharacterized protein</fullName>
    </submittedName>
</protein>
<feature type="non-terminal residue" evidence="2">
    <location>
        <position position="1"/>
    </location>
</feature>
<sequence length="245" mass="26716">CEGSCPESAADFLSIDAMPNDEILGFHITGVSIILVALTFIVSTLIAGATAFVDLSIAALLAVITIATVEIITCGIHIIAIRESCSRLILPNLVMSAFNIILSVLLCVMSVIDLTSGNQAMSTQVLMTISPASFADAESDPDGGDSKPNNSTPILVISILLSTVYVISFIYNAFVLHVHLKCYRYLVAAEKQITEWSDTESAASLFPELTYEKKGDWDDWAKKPRSITSIKEEDEDDFYYRYLAE</sequence>
<dbReference type="Proteomes" id="UP001432027">
    <property type="component" value="Unassembled WGS sequence"/>
</dbReference>
<keyword evidence="1" id="KW-1133">Transmembrane helix</keyword>
<feature type="transmembrane region" description="Helical" evidence="1">
    <location>
        <begin position="55"/>
        <end position="81"/>
    </location>
</feature>
<evidence type="ECO:0000256" key="1">
    <source>
        <dbReference type="SAM" id="Phobius"/>
    </source>
</evidence>
<keyword evidence="1" id="KW-0812">Transmembrane</keyword>
<keyword evidence="3" id="KW-1185">Reference proteome</keyword>
<reference evidence="2" key="1">
    <citation type="submission" date="2023-10" db="EMBL/GenBank/DDBJ databases">
        <title>Genome assembly of Pristionchus species.</title>
        <authorList>
            <person name="Yoshida K."/>
            <person name="Sommer R.J."/>
        </authorList>
    </citation>
    <scope>NUCLEOTIDE SEQUENCE</scope>
    <source>
        <strain evidence="2">RS0144</strain>
    </source>
</reference>
<accession>A0AAV5TPV9</accession>
<feature type="transmembrane region" description="Helical" evidence="1">
    <location>
        <begin position="154"/>
        <end position="176"/>
    </location>
</feature>
<dbReference type="PANTHER" id="PTHR34851:SF5">
    <property type="entry name" value="MARVEL DOMAIN-CONTAINING PROTEIN"/>
    <property type="match status" value="1"/>
</dbReference>
<feature type="transmembrane region" description="Helical" evidence="1">
    <location>
        <begin position="23"/>
        <end position="49"/>
    </location>
</feature>
<keyword evidence="1" id="KW-0472">Membrane</keyword>
<comment type="caution">
    <text evidence="2">The sequence shown here is derived from an EMBL/GenBank/DDBJ whole genome shotgun (WGS) entry which is preliminary data.</text>
</comment>
<dbReference type="PANTHER" id="PTHR34851">
    <property type="entry name" value="PROTEIN CBG05235-RELATED"/>
    <property type="match status" value="1"/>
</dbReference>
<dbReference type="AlphaFoldDB" id="A0AAV5TPV9"/>
<gene>
    <name evidence="2" type="ORF">PENTCL1PPCAC_18668</name>
</gene>
<proteinExistence type="predicted"/>
<dbReference type="EMBL" id="BTSX01000004">
    <property type="protein sequence ID" value="GMS96493.1"/>
    <property type="molecule type" value="Genomic_DNA"/>
</dbReference>